<dbReference type="OrthoDB" id="2505334at2759"/>
<accession>F4S0J9</accession>
<dbReference type="HOGENOM" id="CLU_154739_0_0_1"/>
<reference evidence="2" key="1">
    <citation type="journal article" date="2011" name="Proc. Natl. Acad. Sci. U.S.A.">
        <title>Obligate biotrophy features unraveled by the genomic analysis of rust fungi.</title>
        <authorList>
            <person name="Duplessis S."/>
            <person name="Cuomo C.A."/>
            <person name="Lin Y.-C."/>
            <person name="Aerts A."/>
            <person name="Tisserant E."/>
            <person name="Veneault-Fourrey C."/>
            <person name="Joly D.L."/>
            <person name="Hacquard S."/>
            <person name="Amselem J."/>
            <person name="Cantarel B.L."/>
            <person name="Chiu R."/>
            <person name="Coutinho P.M."/>
            <person name="Feau N."/>
            <person name="Field M."/>
            <person name="Frey P."/>
            <person name="Gelhaye E."/>
            <person name="Goldberg J."/>
            <person name="Grabherr M.G."/>
            <person name="Kodira C.D."/>
            <person name="Kohler A."/>
            <person name="Kuees U."/>
            <person name="Lindquist E.A."/>
            <person name="Lucas S.M."/>
            <person name="Mago R."/>
            <person name="Mauceli E."/>
            <person name="Morin E."/>
            <person name="Murat C."/>
            <person name="Pangilinan J.L."/>
            <person name="Park R."/>
            <person name="Pearson M."/>
            <person name="Quesneville H."/>
            <person name="Rouhier N."/>
            <person name="Sakthikumar S."/>
            <person name="Salamov A.A."/>
            <person name="Schmutz J."/>
            <person name="Selles B."/>
            <person name="Shapiro H."/>
            <person name="Tanguay P."/>
            <person name="Tuskan G.A."/>
            <person name="Henrissat B."/>
            <person name="Van de Peer Y."/>
            <person name="Rouze P."/>
            <person name="Ellis J.G."/>
            <person name="Dodds P.N."/>
            <person name="Schein J.E."/>
            <person name="Zhong S."/>
            <person name="Hamelin R.C."/>
            <person name="Grigoriev I.V."/>
            <person name="Szabo L.J."/>
            <person name="Martin F."/>
        </authorList>
    </citation>
    <scope>NUCLEOTIDE SEQUENCE [LARGE SCALE GENOMIC DNA]</scope>
    <source>
        <strain evidence="2">98AG31 / pathotype 3-4-7</strain>
    </source>
</reference>
<dbReference type="EMBL" id="GL883135">
    <property type="protein sequence ID" value="EGG01778.1"/>
    <property type="molecule type" value="Genomic_DNA"/>
</dbReference>
<dbReference type="AlphaFoldDB" id="F4S0J9"/>
<dbReference type="RefSeq" id="XP_007414878.1">
    <property type="nucleotide sequence ID" value="XM_007414816.1"/>
</dbReference>
<dbReference type="KEGG" id="mlr:MELLADRAFT_72904"/>
<protein>
    <submittedName>
        <fullName evidence="1">Uncharacterized protein</fullName>
    </submittedName>
</protein>
<dbReference type="GeneID" id="18932227"/>
<dbReference type="Proteomes" id="UP000001072">
    <property type="component" value="Unassembled WGS sequence"/>
</dbReference>
<evidence type="ECO:0000313" key="2">
    <source>
        <dbReference type="Proteomes" id="UP000001072"/>
    </source>
</evidence>
<proteinExistence type="predicted"/>
<dbReference type="InParanoid" id="F4S0J9"/>
<evidence type="ECO:0000313" key="1">
    <source>
        <dbReference type="EMBL" id="EGG01778.1"/>
    </source>
</evidence>
<dbReference type="VEuPathDB" id="FungiDB:MELLADRAFT_72904"/>
<name>F4S0J9_MELLP</name>
<gene>
    <name evidence="1" type="ORF">MELLADRAFT_72904</name>
</gene>
<keyword evidence="2" id="KW-1185">Reference proteome</keyword>
<organism evidence="2">
    <name type="scientific">Melampsora larici-populina (strain 98AG31 / pathotype 3-4-7)</name>
    <name type="common">Poplar leaf rust fungus</name>
    <dbReference type="NCBI Taxonomy" id="747676"/>
    <lineage>
        <taxon>Eukaryota</taxon>
        <taxon>Fungi</taxon>
        <taxon>Dikarya</taxon>
        <taxon>Basidiomycota</taxon>
        <taxon>Pucciniomycotina</taxon>
        <taxon>Pucciniomycetes</taxon>
        <taxon>Pucciniales</taxon>
        <taxon>Melampsoraceae</taxon>
        <taxon>Melampsora</taxon>
    </lineage>
</organism>
<sequence>MEQVKGLQQVLEPVKDTVEGLFAQWITGQFNQSLTGLNFSKLRVIATHYMPYPSVPMSDLSWLEVPMFKNVRTIITDLDRGQEYWKHALKLGRVDVLKKVPNLKHMVFTTYVRFLKEGIQPELIEAFKYHGVQCHLFETLTSDEILKLDLELNGPMEISH</sequence>